<organism evidence="2 3">
    <name type="scientific">Acinetobacter lactucae</name>
    <dbReference type="NCBI Taxonomy" id="1785128"/>
    <lineage>
        <taxon>Bacteria</taxon>
        <taxon>Pseudomonadati</taxon>
        <taxon>Pseudomonadota</taxon>
        <taxon>Gammaproteobacteria</taxon>
        <taxon>Moraxellales</taxon>
        <taxon>Moraxellaceae</taxon>
        <taxon>Acinetobacter</taxon>
        <taxon>Acinetobacter calcoaceticus/baumannii complex</taxon>
    </lineage>
</organism>
<feature type="transmembrane region" description="Helical" evidence="1">
    <location>
        <begin position="60"/>
        <end position="77"/>
    </location>
</feature>
<keyword evidence="1" id="KW-0472">Membrane</keyword>
<dbReference type="AlphaFoldDB" id="R8YVR6"/>
<gene>
    <name evidence="2" type="ORF">F929_03401</name>
</gene>
<accession>R8YVR6</accession>
<evidence type="ECO:0000313" key="2">
    <source>
        <dbReference type="EMBL" id="EOQ73458.1"/>
    </source>
</evidence>
<dbReference type="HOGENOM" id="CLU_181992_0_0_6"/>
<name>R8YVR6_9GAMM</name>
<dbReference type="Proteomes" id="UP000013986">
    <property type="component" value="Unassembled WGS sequence"/>
</dbReference>
<dbReference type="PATRIC" id="fig|1217689.3.peg.3343"/>
<feature type="transmembrane region" description="Helical" evidence="1">
    <location>
        <begin position="34"/>
        <end position="54"/>
    </location>
</feature>
<keyword evidence="1" id="KW-0812">Transmembrane</keyword>
<dbReference type="OrthoDB" id="9866455at2"/>
<dbReference type="EMBL" id="APQO01000006">
    <property type="protein sequence ID" value="EOQ73458.1"/>
    <property type="molecule type" value="Genomic_DNA"/>
</dbReference>
<reference evidence="2 3" key="1">
    <citation type="submission" date="2013-02" db="EMBL/GenBank/DDBJ databases">
        <title>The Genome Sequence of Acinetobacter pittii ANC 4052.</title>
        <authorList>
            <consortium name="The Broad Institute Genome Sequencing Platform"/>
            <consortium name="The Broad Institute Genome Sequencing Center for Infectious Disease"/>
            <person name="Cerqueira G."/>
            <person name="Feldgarden M."/>
            <person name="Courvalin P."/>
            <person name="Perichon B."/>
            <person name="Grillot-Courvalin C."/>
            <person name="Clermont D."/>
            <person name="Rocha E."/>
            <person name="Yoon E.-J."/>
            <person name="Nemec A."/>
            <person name="Walker B."/>
            <person name="Young S.K."/>
            <person name="Zeng Q."/>
            <person name="Gargeya S."/>
            <person name="Fitzgerald M."/>
            <person name="Haas B."/>
            <person name="Abouelleil A."/>
            <person name="Alvarado L."/>
            <person name="Arachchi H.M."/>
            <person name="Berlin A.M."/>
            <person name="Chapman S.B."/>
            <person name="Dewar J."/>
            <person name="Goldberg J."/>
            <person name="Griggs A."/>
            <person name="Gujja S."/>
            <person name="Hansen M."/>
            <person name="Howarth C."/>
            <person name="Imamovic A."/>
            <person name="Larimer J."/>
            <person name="McCowan C."/>
            <person name="Murphy C."/>
            <person name="Neiman D."/>
            <person name="Pearson M."/>
            <person name="Priest M."/>
            <person name="Roberts A."/>
            <person name="Saif S."/>
            <person name="Shea T."/>
            <person name="Sisk P."/>
            <person name="Sykes S."/>
            <person name="Wortman J."/>
            <person name="Nusbaum C."/>
            <person name="Birren B."/>
        </authorList>
    </citation>
    <scope>NUCLEOTIDE SEQUENCE [LARGE SCALE GENOMIC DNA]</scope>
    <source>
        <strain evidence="2 3">ANC 4052</strain>
    </source>
</reference>
<feature type="transmembrane region" description="Helical" evidence="1">
    <location>
        <begin position="6"/>
        <end position="22"/>
    </location>
</feature>
<protein>
    <submittedName>
        <fullName evidence="2">Uncharacterized protein</fullName>
    </submittedName>
</protein>
<proteinExistence type="predicted"/>
<keyword evidence="1" id="KW-1133">Transmembrane helix</keyword>
<sequence>MLLIISKAAVFLFVFCFAVLVFHPKIKLPHHIDFMLMMSIIFGIALLVKETYVASPAGTLFHGTVSIVCALFTWRLYKRETLK</sequence>
<comment type="caution">
    <text evidence="2">The sequence shown here is derived from an EMBL/GenBank/DDBJ whole genome shotgun (WGS) entry which is preliminary data.</text>
</comment>
<evidence type="ECO:0000256" key="1">
    <source>
        <dbReference type="SAM" id="Phobius"/>
    </source>
</evidence>
<evidence type="ECO:0000313" key="3">
    <source>
        <dbReference type="Proteomes" id="UP000013986"/>
    </source>
</evidence>